<sequence length="100" mass="10729">MTDSAVQHRGDDLLLRCYVQPKASRDAWVGLHGNELKVAITAPPVDGKANQHLCKFIAKQFGVSKSAVSVVKGHTSRHKTLSVTGISRLPDPLSKILSSG</sequence>
<dbReference type="Gene3D" id="3.30.1200.10">
    <property type="entry name" value="YggU-like"/>
    <property type="match status" value="1"/>
</dbReference>
<protein>
    <recommendedName>
        <fullName evidence="2">UPF0235 protein LJ739_15000</fullName>
    </recommendedName>
</protein>
<organism evidence="3 4">
    <name type="scientific">Fluctibacter halophilus</name>
    <dbReference type="NCBI Taxonomy" id="226011"/>
    <lineage>
        <taxon>Bacteria</taxon>
        <taxon>Pseudomonadati</taxon>
        <taxon>Pseudomonadota</taxon>
        <taxon>Gammaproteobacteria</taxon>
        <taxon>Alteromonadales</taxon>
        <taxon>Alteromonadaceae</taxon>
        <taxon>Fluctibacter</taxon>
    </lineage>
</organism>
<comment type="similarity">
    <text evidence="1 2">Belongs to the UPF0235 family.</text>
</comment>
<dbReference type="EMBL" id="JAJEWP010000005">
    <property type="protein sequence ID" value="MCC2617559.1"/>
    <property type="molecule type" value="Genomic_DNA"/>
</dbReference>
<dbReference type="InterPro" id="IPR003746">
    <property type="entry name" value="DUF167"/>
</dbReference>
<dbReference type="HAMAP" id="MF_00634">
    <property type="entry name" value="UPF0235"/>
    <property type="match status" value="1"/>
</dbReference>
<accession>A0ABS8GCN8</accession>
<dbReference type="RefSeq" id="WP_229161815.1">
    <property type="nucleotide sequence ID" value="NZ_JAJEWP010000005.1"/>
</dbReference>
<evidence type="ECO:0000313" key="4">
    <source>
        <dbReference type="Proteomes" id="UP001520878"/>
    </source>
</evidence>
<dbReference type="NCBIfam" id="TIGR00251">
    <property type="entry name" value="DUF167 family protein"/>
    <property type="match status" value="1"/>
</dbReference>
<dbReference type="Pfam" id="PF02594">
    <property type="entry name" value="DUF167"/>
    <property type="match status" value="1"/>
</dbReference>
<dbReference type="InterPro" id="IPR036591">
    <property type="entry name" value="YggU-like_sf"/>
</dbReference>
<reference evidence="3 4" key="1">
    <citation type="submission" date="2021-10" db="EMBL/GenBank/DDBJ databases">
        <title>Draft genome of Aestuariibacter halophilus JC2043.</title>
        <authorList>
            <person name="Emsley S.A."/>
            <person name="Pfannmuller K.M."/>
            <person name="Ushijima B."/>
            <person name="Saw J.H."/>
            <person name="Videau P."/>
        </authorList>
    </citation>
    <scope>NUCLEOTIDE SEQUENCE [LARGE SCALE GENOMIC DNA]</scope>
    <source>
        <strain evidence="3 4">JC2043</strain>
    </source>
</reference>
<keyword evidence="4" id="KW-1185">Reference proteome</keyword>
<evidence type="ECO:0000256" key="2">
    <source>
        <dbReference type="HAMAP-Rule" id="MF_00634"/>
    </source>
</evidence>
<evidence type="ECO:0000313" key="3">
    <source>
        <dbReference type="EMBL" id="MCC2617559.1"/>
    </source>
</evidence>
<dbReference type="PANTHER" id="PTHR13420:SF7">
    <property type="entry name" value="UPF0235 PROTEIN C15ORF40"/>
    <property type="match status" value="1"/>
</dbReference>
<name>A0ABS8GCN8_9ALTE</name>
<dbReference type="PANTHER" id="PTHR13420">
    <property type="entry name" value="UPF0235 PROTEIN C15ORF40"/>
    <property type="match status" value="1"/>
</dbReference>
<gene>
    <name evidence="3" type="ORF">LJ739_15000</name>
</gene>
<comment type="caution">
    <text evidence="3">The sequence shown here is derived from an EMBL/GenBank/DDBJ whole genome shotgun (WGS) entry which is preliminary data.</text>
</comment>
<dbReference type="SUPFAM" id="SSF69786">
    <property type="entry name" value="YggU-like"/>
    <property type="match status" value="1"/>
</dbReference>
<dbReference type="SMART" id="SM01152">
    <property type="entry name" value="DUF167"/>
    <property type="match status" value="1"/>
</dbReference>
<proteinExistence type="inferred from homology"/>
<evidence type="ECO:0000256" key="1">
    <source>
        <dbReference type="ARBA" id="ARBA00010364"/>
    </source>
</evidence>
<dbReference type="Proteomes" id="UP001520878">
    <property type="component" value="Unassembled WGS sequence"/>
</dbReference>